<dbReference type="InterPro" id="IPR012302">
    <property type="entry name" value="Malic_NAD-bd"/>
</dbReference>
<dbReference type="Proteomes" id="UP000007798">
    <property type="component" value="Unassembled WGS sequence"/>
</dbReference>
<dbReference type="GO" id="GO:0006108">
    <property type="term" value="P:malate metabolic process"/>
    <property type="evidence" value="ECO:0007669"/>
    <property type="project" value="TreeGrafter"/>
</dbReference>
<evidence type="ECO:0000259" key="4">
    <source>
        <dbReference type="SMART" id="SM01274"/>
    </source>
</evidence>
<dbReference type="SUPFAM" id="SSF53223">
    <property type="entry name" value="Aminoacid dehydrogenase-like, N-terminal domain"/>
    <property type="match status" value="1"/>
</dbReference>
<gene>
    <name evidence="5" type="primary">Dwil\GK21699</name>
    <name evidence="5" type="ORF">Dwil_GK21699</name>
</gene>
<dbReference type="Pfam" id="PF03949">
    <property type="entry name" value="Malic_M"/>
    <property type="match status" value="1"/>
</dbReference>
<feature type="domain" description="Malic enzyme NAD-binding" evidence="3">
    <location>
        <begin position="312"/>
        <end position="561"/>
    </location>
</feature>
<sequence>MAPVINRALVKSKRVEECPKEDDESKKWNTLPRLWDTFWLNDLSTSPCLLSGHDMLNKSFVNKSLGFTHRERQLYCIHGLLPYAVRTLDEQVAACRKYYDLLKTPQSKFSYLNDMQYQNRRLFYRLLLSDVSEYMPILDSSAFNYMIKNYSLLYTYGTKGLFITIKDRGHVLDILKNWPHRYARCLLVTNGAAVLSMGDNGAHGMAVLCSKFYQHVVFGGIHPDFCIPIFLDVGTNNEELLNDKLYVGLREKRCSRKEYDEFFEEFATAVISLYGPRCIIQCKAFDTQNANTQLEKYRNRQCIIDTDFQCLGACALAGVITANQLTRKPFKTNMFLFYGQHSINVGMARLCIAYLKREGLNDNMAKSRVWLCDENGLIVFNRPNHKVPDELLEFQHEHEPIESLVEAIETLKPNVLVGACSQPNSFTKDVLRAMERSSEQPIIFASSRPIEQAECSAEDAFVYTKGRCVFISGSNVPRVKYANKWYAPGRCTSIYLLSGVALGIMLSGMTTVPDEAFCVAADRLATLVWPKDLALRHVFPPMRKIQCISLQIAESIFTYAYRRRLATLWPQPTNPMDYIKSHLYESDYRENVFTTYCMSNQVIATSESATYYKEKI</sequence>
<dbReference type="SMART" id="SM01274">
    <property type="entry name" value="malic"/>
    <property type="match status" value="1"/>
</dbReference>
<dbReference type="Gene3D" id="3.40.50.720">
    <property type="entry name" value="NAD(P)-binding Rossmann-like Domain"/>
    <property type="match status" value="1"/>
</dbReference>
<dbReference type="InterPro" id="IPR037062">
    <property type="entry name" value="Malic_N_dom_sf"/>
</dbReference>
<dbReference type="InParanoid" id="B4MPG9"/>
<evidence type="ECO:0000256" key="1">
    <source>
        <dbReference type="ARBA" id="ARBA00008785"/>
    </source>
</evidence>
<dbReference type="GO" id="GO:0051287">
    <property type="term" value="F:NAD binding"/>
    <property type="evidence" value="ECO:0007669"/>
    <property type="project" value="InterPro"/>
</dbReference>
<keyword evidence="2" id="KW-0479">Metal-binding</keyword>
<feature type="domain" description="Malic enzyme N-terminal" evidence="4">
    <location>
        <begin position="116"/>
        <end position="298"/>
    </location>
</feature>
<dbReference type="InterPro" id="IPR012301">
    <property type="entry name" value="Malic_N_dom"/>
</dbReference>
<dbReference type="STRING" id="7260.B4MPG9"/>
<dbReference type="eggNOG" id="KOG1257">
    <property type="taxonomic scope" value="Eukaryota"/>
</dbReference>
<dbReference type="GO" id="GO:0004473">
    <property type="term" value="F:malate dehydrogenase (decarboxylating) (NADP+) activity"/>
    <property type="evidence" value="ECO:0007669"/>
    <property type="project" value="TreeGrafter"/>
</dbReference>
<dbReference type="PIRSF" id="PIRSF000106">
    <property type="entry name" value="ME"/>
    <property type="match status" value="1"/>
</dbReference>
<dbReference type="SUPFAM" id="SSF51735">
    <property type="entry name" value="NAD(P)-binding Rossmann-fold domains"/>
    <property type="match status" value="1"/>
</dbReference>
<dbReference type="Pfam" id="PF00390">
    <property type="entry name" value="malic"/>
    <property type="match status" value="1"/>
</dbReference>
<dbReference type="GO" id="GO:0005739">
    <property type="term" value="C:mitochondrion"/>
    <property type="evidence" value="ECO:0007669"/>
    <property type="project" value="TreeGrafter"/>
</dbReference>
<dbReference type="OMA" id="VYPPMRK"/>
<comment type="similarity">
    <text evidence="1">Belongs to the malic enzymes family.</text>
</comment>
<dbReference type="KEGG" id="dwi:6640141"/>
<dbReference type="InterPro" id="IPR046346">
    <property type="entry name" value="Aminoacid_DH-like_N_sf"/>
</dbReference>
<evidence type="ECO:0000313" key="6">
    <source>
        <dbReference type="Proteomes" id="UP000007798"/>
    </source>
</evidence>
<dbReference type="PhylomeDB" id="B4MPG9"/>
<dbReference type="EMBL" id="CH963849">
    <property type="protein sequence ID" value="EDW74008.1"/>
    <property type="molecule type" value="Genomic_DNA"/>
</dbReference>
<dbReference type="OrthoDB" id="5365701at2759"/>
<feature type="binding site" evidence="2">
    <location>
        <position position="307"/>
    </location>
    <ligand>
        <name>a divalent metal cation</name>
        <dbReference type="ChEBI" id="CHEBI:60240"/>
    </ligand>
</feature>
<dbReference type="InterPro" id="IPR036291">
    <property type="entry name" value="NAD(P)-bd_dom_sf"/>
</dbReference>
<dbReference type="NCBIfam" id="NF010052">
    <property type="entry name" value="PRK13529.1"/>
    <property type="match status" value="1"/>
</dbReference>
<dbReference type="FunCoup" id="B4MPG9">
    <property type="interactions" value="129"/>
</dbReference>
<evidence type="ECO:0000259" key="3">
    <source>
        <dbReference type="SMART" id="SM00919"/>
    </source>
</evidence>
<dbReference type="InterPro" id="IPR001891">
    <property type="entry name" value="Malic_OxRdtase"/>
</dbReference>
<dbReference type="GO" id="GO:0046872">
    <property type="term" value="F:metal ion binding"/>
    <property type="evidence" value="ECO:0007669"/>
    <property type="project" value="UniProtKB-KW"/>
</dbReference>
<comment type="cofactor">
    <cofactor evidence="2">
        <name>Mg(2+)</name>
        <dbReference type="ChEBI" id="CHEBI:18420"/>
    </cofactor>
    <cofactor evidence="2">
        <name>Mn(2+)</name>
        <dbReference type="ChEBI" id="CHEBI:29035"/>
    </cofactor>
    <text evidence="2">Divalent metal cations. Prefers magnesium or manganese.</text>
</comment>
<evidence type="ECO:0000313" key="5">
    <source>
        <dbReference type="EMBL" id="EDW74008.1"/>
    </source>
</evidence>
<dbReference type="SMART" id="SM00919">
    <property type="entry name" value="Malic_M"/>
    <property type="match status" value="1"/>
</dbReference>
<dbReference type="PANTHER" id="PTHR23406:SF80">
    <property type="entry name" value="GH17657P-RELATED"/>
    <property type="match status" value="1"/>
</dbReference>
<protein>
    <submittedName>
        <fullName evidence="5">GK21699</fullName>
    </submittedName>
</protein>
<organism evidence="6">
    <name type="scientific">Drosophila willistoni</name>
    <name type="common">Fruit fly</name>
    <dbReference type="NCBI Taxonomy" id="7260"/>
    <lineage>
        <taxon>Eukaryota</taxon>
        <taxon>Metazoa</taxon>
        <taxon>Ecdysozoa</taxon>
        <taxon>Arthropoda</taxon>
        <taxon>Hexapoda</taxon>
        <taxon>Insecta</taxon>
        <taxon>Pterygota</taxon>
        <taxon>Neoptera</taxon>
        <taxon>Endopterygota</taxon>
        <taxon>Diptera</taxon>
        <taxon>Brachycera</taxon>
        <taxon>Muscomorpha</taxon>
        <taxon>Ephydroidea</taxon>
        <taxon>Drosophilidae</taxon>
        <taxon>Drosophila</taxon>
        <taxon>Sophophora</taxon>
    </lineage>
</organism>
<dbReference type="PRINTS" id="PR00072">
    <property type="entry name" value="MALOXRDTASE"/>
</dbReference>
<name>B4MPG9_DROWI</name>
<accession>B4MPG9</accession>
<evidence type="ECO:0000256" key="2">
    <source>
        <dbReference type="PIRSR" id="PIRSR000106-3"/>
    </source>
</evidence>
<dbReference type="HOGENOM" id="CLU_011405_5_0_1"/>
<dbReference type="PANTHER" id="PTHR23406">
    <property type="entry name" value="MALIC ENZYME-RELATED"/>
    <property type="match status" value="1"/>
</dbReference>
<proteinExistence type="inferred from homology"/>
<reference evidence="5 6" key="1">
    <citation type="journal article" date="2007" name="Nature">
        <title>Evolution of genes and genomes on the Drosophila phylogeny.</title>
        <authorList>
            <consortium name="Drosophila 12 Genomes Consortium"/>
            <person name="Clark A.G."/>
            <person name="Eisen M.B."/>
            <person name="Smith D.R."/>
            <person name="Bergman C.M."/>
            <person name="Oliver B."/>
            <person name="Markow T.A."/>
            <person name="Kaufman T.C."/>
            <person name="Kellis M."/>
            <person name="Gelbart W."/>
            <person name="Iyer V.N."/>
            <person name="Pollard D.A."/>
            <person name="Sackton T.B."/>
            <person name="Larracuente A.M."/>
            <person name="Singh N.D."/>
            <person name="Abad J.P."/>
            <person name="Abt D.N."/>
            <person name="Adryan B."/>
            <person name="Aguade M."/>
            <person name="Akashi H."/>
            <person name="Anderson W.W."/>
            <person name="Aquadro C.F."/>
            <person name="Ardell D.H."/>
            <person name="Arguello R."/>
            <person name="Artieri C.G."/>
            <person name="Barbash D.A."/>
            <person name="Barker D."/>
            <person name="Barsanti P."/>
            <person name="Batterham P."/>
            <person name="Batzoglou S."/>
            <person name="Begun D."/>
            <person name="Bhutkar A."/>
            <person name="Blanco E."/>
            <person name="Bosak S.A."/>
            <person name="Bradley R.K."/>
            <person name="Brand A.D."/>
            <person name="Brent M.R."/>
            <person name="Brooks A.N."/>
            <person name="Brown R.H."/>
            <person name="Butlin R.K."/>
            <person name="Caggese C."/>
            <person name="Calvi B.R."/>
            <person name="Bernardo de Carvalho A."/>
            <person name="Caspi A."/>
            <person name="Castrezana S."/>
            <person name="Celniker S.E."/>
            <person name="Chang J.L."/>
            <person name="Chapple C."/>
            <person name="Chatterji S."/>
            <person name="Chinwalla A."/>
            <person name="Civetta A."/>
            <person name="Clifton S.W."/>
            <person name="Comeron J.M."/>
            <person name="Costello J.C."/>
            <person name="Coyne J.A."/>
            <person name="Daub J."/>
            <person name="David R.G."/>
            <person name="Delcher A.L."/>
            <person name="Delehaunty K."/>
            <person name="Do C.B."/>
            <person name="Ebling H."/>
            <person name="Edwards K."/>
            <person name="Eickbush T."/>
            <person name="Evans J.D."/>
            <person name="Filipski A."/>
            <person name="Findeiss S."/>
            <person name="Freyhult E."/>
            <person name="Fulton L."/>
            <person name="Fulton R."/>
            <person name="Garcia A.C."/>
            <person name="Gardiner A."/>
            <person name="Garfield D.A."/>
            <person name="Garvin B.E."/>
            <person name="Gibson G."/>
            <person name="Gilbert D."/>
            <person name="Gnerre S."/>
            <person name="Godfrey J."/>
            <person name="Good R."/>
            <person name="Gotea V."/>
            <person name="Gravely B."/>
            <person name="Greenberg A.J."/>
            <person name="Griffiths-Jones S."/>
            <person name="Gross S."/>
            <person name="Guigo R."/>
            <person name="Gustafson E.A."/>
            <person name="Haerty W."/>
            <person name="Hahn M.W."/>
            <person name="Halligan D.L."/>
            <person name="Halpern A.L."/>
            <person name="Halter G.M."/>
            <person name="Han M.V."/>
            <person name="Heger A."/>
            <person name="Hillier L."/>
            <person name="Hinrichs A.S."/>
            <person name="Holmes I."/>
            <person name="Hoskins R.A."/>
            <person name="Hubisz M.J."/>
            <person name="Hultmark D."/>
            <person name="Huntley M.A."/>
            <person name="Jaffe D.B."/>
            <person name="Jagadeeshan S."/>
            <person name="Jeck W.R."/>
            <person name="Johnson J."/>
            <person name="Jones C.D."/>
            <person name="Jordan W.C."/>
            <person name="Karpen G.H."/>
            <person name="Kataoka E."/>
            <person name="Keightley P.D."/>
            <person name="Kheradpour P."/>
            <person name="Kirkness E.F."/>
            <person name="Koerich L.B."/>
            <person name="Kristiansen K."/>
            <person name="Kudrna D."/>
            <person name="Kulathinal R.J."/>
            <person name="Kumar S."/>
            <person name="Kwok R."/>
            <person name="Lander E."/>
            <person name="Langley C.H."/>
            <person name="Lapoint R."/>
            <person name="Lazzaro B.P."/>
            <person name="Lee S.J."/>
            <person name="Levesque L."/>
            <person name="Li R."/>
            <person name="Lin C.F."/>
            <person name="Lin M.F."/>
            <person name="Lindblad-Toh K."/>
            <person name="Llopart A."/>
            <person name="Long M."/>
            <person name="Low L."/>
            <person name="Lozovsky E."/>
            <person name="Lu J."/>
            <person name="Luo M."/>
            <person name="Machado C.A."/>
            <person name="Makalowski W."/>
            <person name="Marzo M."/>
            <person name="Matsuda M."/>
            <person name="Matzkin L."/>
            <person name="McAllister B."/>
            <person name="McBride C.S."/>
            <person name="McKernan B."/>
            <person name="McKernan K."/>
            <person name="Mendez-Lago M."/>
            <person name="Minx P."/>
            <person name="Mollenhauer M.U."/>
            <person name="Montooth K."/>
            <person name="Mount S.M."/>
            <person name="Mu X."/>
            <person name="Myers E."/>
            <person name="Negre B."/>
            <person name="Newfeld S."/>
            <person name="Nielsen R."/>
            <person name="Noor M.A."/>
            <person name="O'Grady P."/>
            <person name="Pachter L."/>
            <person name="Papaceit M."/>
            <person name="Parisi M.J."/>
            <person name="Parisi M."/>
            <person name="Parts L."/>
            <person name="Pedersen J.S."/>
            <person name="Pesole G."/>
            <person name="Phillippy A.M."/>
            <person name="Ponting C.P."/>
            <person name="Pop M."/>
            <person name="Porcelli D."/>
            <person name="Powell J.R."/>
            <person name="Prohaska S."/>
            <person name="Pruitt K."/>
            <person name="Puig M."/>
            <person name="Quesneville H."/>
            <person name="Ram K.R."/>
            <person name="Rand D."/>
            <person name="Rasmussen M.D."/>
            <person name="Reed L.K."/>
            <person name="Reenan R."/>
            <person name="Reily A."/>
            <person name="Remington K.A."/>
            <person name="Rieger T.T."/>
            <person name="Ritchie M.G."/>
            <person name="Robin C."/>
            <person name="Rogers Y.H."/>
            <person name="Rohde C."/>
            <person name="Rozas J."/>
            <person name="Rubenfield M.J."/>
            <person name="Ruiz A."/>
            <person name="Russo S."/>
            <person name="Salzberg S.L."/>
            <person name="Sanchez-Gracia A."/>
            <person name="Saranga D.J."/>
            <person name="Sato H."/>
            <person name="Schaeffer S.W."/>
            <person name="Schatz M.C."/>
            <person name="Schlenke T."/>
            <person name="Schwartz R."/>
            <person name="Segarra C."/>
            <person name="Singh R.S."/>
            <person name="Sirot L."/>
            <person name="Sirota M."/>
            <person name="Sisneros N.B."/>
            <person name="Smith C.D."/>
            <person name="Smith T.F."/>
            <person name="Spieth J."/>
            <person name="Stage D.E."/>
            <person name="Stark A."/>
            <person name="Stephan W."/>
            <person name="Strausberg R.L."/>
            <person name="Strempel S."/>
            <person name="Sturgill D."/>
            <person name="Sutton G."/>
            <person name="Sutton G.G."/>
            <person name="Tao W."/>
            <person name="Teichmann S."/>
            <person name="Tobari Y.N."/>
            <person name="Tomimura Y."/>
            <person name="Tsolas J.M."/>
            <person name="Valente V.L."/>
            <person name="Venter E."/>
            <person name="Venter J.C."/>
            <person name="Vicario S."/>
            <person name="Vieira F.G."/>
            <person name="Vilella A.J."/>
            <person name="Villasante A."/>
            <person name="Walenz B."/>
            <person name="Wang J."/>
            <person name="Wasserman M."/>
            <person name="Watts T."/>
            <person name="Wilson D."/>
            <person name="Wilson R.K."/>
            <person name="Wing R.A."/>
            <person name="Wolfner M.F."/>
            <person name="Wong A."/>
            <person name="Wong G.K."/>
            <person name="Wu C.I."/>
            <person name="Wu G."/>
            <person name="Yamamoto D."/>
            <person name="Yang H.P."/>
            <person name="Yang S.P."/>
            <person name="Yorke J.A."/>
            <person name="Yoshida K."/>
            <person name="Zdobnov E."/>
            <person name="Zhang P."/>
            <person name="Zhang Y."/>
            <person name="Zimin A.V."/>
            <person name="Baldwin J."/>
            <person name="Abdouelleil A."/>
            <person name="Abdulkadir J."/>
            <person name="Abebe A."/>
            <person name="Abera B."/>
            <person name="Abreu J."/>
            <person name="Acer S.C."/>
            <person name="Aftuck L."/>
            <person name="Alexander A."/>
            <person name="An P."/>
            <person name="Anderson E."/>
            <person name="Anderson S."/>
            <person name="Arachi H."/>
            <person name="Azer M."/>
            <person name="Bachantsang P."/>
            <person name="Barry A."/>
            <person name="Bayul T."/>
            <person name="Berlin A."/>
            <person name="Bessette D."/>
            <person name="Bloom T."/>
            <person name="Blye J."/>
            <person name="Boguslavskiy L."/>
            <person name="Bonnet C."/>
            <person name="Boukhgalter B."/>
            <person name="Bourzgui I."/>
            <person name="Brown A."/>
            <person name="Cahill P."/>
            <person name="Channer S."/>
            <person name="Cheshatsang Y."/>
            <person name="Chuda L."/>
            <person name="Citroen M."/>
            <person name="Collymore A."/>
            <person name="Cooke P."/>
            <person name="Costello M."/>
            <person name="D'Aco K."/>
            <person name="Daza R."/>
            <person name="De Haan G."/>
            <person name="DeGray S."/>
            <person name="DeMaso C."/>
            <person name="Dhargay N."/>
            <person name="Dooley K."/>
            <person name="Dooley E."/>
            <person name="Doricent M."/>
            <person name="Dorje P."/>
            <person name="Dorjee K."/>
            <person name="Dupes A."/>
            <person name="Elong R."/>
            <person name="Falk J."/>
            <person name="Farina A."/>
            <person name="Faro S."/>
            <person name="Ferguson D."/>
            <person name="Fisher S."/>
            <person name="Foley C.D."/>
            <person name="Franke A."/>
            <person name="Friedrich D."/>
            <person name="Gadbois L."/>
            <person name="Gearin G."/>
            <person name="Gearin C.R."/>
            <person name="Giannoukos G."/>
            <person name="Goode T."/>
            <person name="Graham J."/>
            <person name="Grandbois E."/>
            <person name="Grewal S."/>
            <person name="Gyaltsen K."/>
            <person name="Hafez N."/>
            <person name="Hagos B."/>
            <person name="Hall J."/>
            <person name="Henson C."/>
            <person name="Hollinger A."/>
            <person name="Honan T."/>
            <person name="Huard M.D."/>
            <person name="Hughes L."/>
            <person name="Hurhula B."/>
            <person name="Husby M.E."/>
            <person name="Kamat A."/>
            <person name="Kanga B."/>
            <person name="Kashin S."/>
            <person name="Khazanovich D."/>
            <person name="Kisner P."/>
            <person name="Lance K."/>
            <person name="Lara M."/>
            <person name="Lee W."/>
            <person name="Lennon N."/>
            <person name="Letendre F."/>
            <person name="LeVine R."/>
            <person name="Lipovsky A."/>
            <person name="Liu X."/>
            <person name="Liu J."/>
            <person name="Liu S."/>
            <person name="Lokyitsang T."/>
            <person name="Lokyitsang Y."/>
            <person name="Lubonja R."/>
            <person name="Lui A."/>
            <person name="MacDonald P."/>
            <person name="Magnisalis V."/>
            <person name="Maru K."/>
            <person name="Matthews C."/>
            <person name="McCusker W."/>
            <person name="McDonough S."/>
            <person name="Mehta T."/>
            <person name="Meldrim J."/>
            <person name="Meneus L."/>
            <person name="Mihai O."/>
            <person name="Mihalev A."/>
            <person name="Mihova T."/>
            <person name="Mittelman R."/>
            <person name="Mlenga V."/>
            <person name="Montmayeur A."/>
            <person name="Mulrain L."/>
            <person name="Navidi A."/>
            <person name="Naylor J."/>
            <person name="Negash T."/>
            <person name="Nguyen T."/>
            <person name="Nguyen N."/>
            <person name="Nicol R."/>
            <person name="Norbu C."/>
            <person name="Norbu N."/>
            <person name="Novod N."/>
            <person name="O'Neill B."/>
            <person name="Osman S."/>
            <person name="Markiewicz E."/>
            <person name="Oyono O.L."/>
            <person name="Patti C."/>
            <person name="Phunkhang P."/>
            <person name="Pierre F."/>
            <person name="Priest M."/>
            <person name="Raghuraman S."/>
            <person name="Rege F."/>
            <person name="Reyes R."/>
            <person name="Rise C."/>
            <person name="Rogov P."/>
            <person name="Ross K."/>
            <person name="Ryan E."/>
            <person name="Settipalli S."/>
            <person name="Shea T."/>
            <person name="Sherpa N."/>
            <person name="Shi L."/>
            <person name="Shih D."/>
            <person name="Sparrow T."/>
            <person name="Spaulding J."/>
            <person name="Stalker J."/>
            <person name="Stange-Thomann N."/>
            <person name="Stavropoulos S."/>
            <person name="Stone C."/>
            <person name="Strader C."/>
            <person name="Tesfaye S."/>
            <person name="Thomson T."/>
            <person name="Thoulutsang Y."/>
            <person name="Thoulutsang D."/>
            <person name="Topham K."/>
            <person name="Topping I."/>
            <person name="Tsamla T."/>
            <person name="Vassiliev H."/>
            <person name="Vo A."/>
            <person name="Wangchuk T."/>
            <person name="Wangdi T."/>
            <person name="Weiand M."/>
            <person name="Wilkinson J."/>
            <person name="Wilson A."/>
            <person name="Yadav S."/>
            <person name="Young G."/>
            <person name="Yu Q."/>
            <person name="Zembek L."/>
            <person name="Zhong D."/>
            <person name="Zimmer A."/>
            <person name="Zwirko Z."/>
            <person name="Jaffe D.B."/>
            <person name="Alvarez P."/>
            <person name="Brockman W."/>
            <person name="Butler J."/>
            <person name="Chin C."/>
            <person name="Gnerre S."/>
            <person name="Grabherr M."/>
            <person name="Kleber M."/>
            <person name="Mauceli E."/>
            <person name="MacCallum I."/>
        </authorList>
    </citation>
    <scope>NUCLEOTIDE SEQUENCE [LARGE SCALE GENOMIC DNA]</scope>
    <source>
        <strain evidence="6">Tucson 14030-0811.24</strain>
    </source>
</reference>
<dbReference type="SMR" id="B4MPG9"/>
<dbReference type="Gene3D" id="3.40.50.10380">
    <property type="entry name" value="Malic enzyme, N-terminal domain"/>
    <property type="match status" value="1"/>
</dbReference>
<dbReference type="AlphaFoldDB" id="B4MPG9"/>
<keyword evidence="6" id="KW-1185">Reference proteome</keyword>